<evidence type="ECO:0000313" key="9">
    <source>
        <dbReference type="RefSeq" id="XP_014638799.1"/>
    </source>
</evidence>
<keyword evidence="8" id="KW-1185">Reference proteome</keyword>
<gene>
    <name evidence="9" type="primary">LOC106800997</name>
</gene>
<reference evidence="9" key="1">
    <citation type="submission" date="2025-08" db="UniProtKB">
        <authorList>
            <consortium name="RefSeq"/>
        </authorList>
    </citation>
    <scope>IDENTIFICATION</scope>
</reference>
<comment type="caution">
    <text evidence="5">Lacks conserved residue(s) required for the propagation of feature annotation.</text>
</comment>
<dbReference type="InterPro" id="IPR035976">
    <property type="entry name" value="Sushi/SCR/CCP_sf"/>
</dbReference>
<dbReference type="RefSeq" id="XP_014638799.1">
    <property type="nucleotide sequence ID" value="XM_014783313.1"/>
</dbReference>
<evidence type="ECO:0000256" key="3">
    <source>
        <dbReference type="ARBA" id="ARBA00023157"/>
    </source>
</evidence>
<feature type="transmembrane region" description="Helical" evidence="6">
    <location>
        <begin position="12"/>
        <end position="35"/>
    </location>
</feature>
<dbReference type="Pfam" id="PF00084">
    <property type="entry name" value="Sushi"/>
    <property type="match status" value="2"/>
</dbReference>
<dbReference type="Gene3D" id="2.10.70.10">
    <property type="entry name" value="Complement Module, domain 1"/>
    <property type="match status" value="2"/>
</dbReference>
<proteinExistence type="predicted"/>
<dbReference type="PANTHER" id="PTHR19325:SF571">
    <property type="entry name" value="SUSHI DOMAIN-CONTAINING PROTEIN"/>
    <property type="match status" value="1"/>
</dbReference>
<dbReference type="InterPro" id="IPR050350">
    <property type="entry name" value="Compl-Cell_Adhes-Reg"/>
</dbReference>
<dbReference type="PANTHER" id="PTHR19325">
    <property type="entry name" value="COMPLEMENT COMPONENT-RELATED SUSHI DOMAIN-CONTAINING"/>
    <property type="match status" value="1"/>
</dbReference>
<sequence>MGASTARSPEPLWPLAPALSCSGGALLAVLVLLALPAAWGQCKAPEWFPFARPTTLSEENEFPIGTSFKYECRPGYYRREFSITCLENSVWSSPKDVCKRKSCGTPPEPKNGKMVTNGDIQFGSTVNYLCNEG</sequence>
<evidence type="ECO:0000256" key="1">
    <source>
        <dbReference type="ARBA" id="ARBA00022659"/>
    </source>
</evidence>
<organism evidence="8 9">
    <name type="scientific">Ceratotherium simum simum</name>
    <name type="common">Southern white rhinoceros</name>
    <dbReference type="NCBI Taxonomy" id="73337"/>
    <lineage>
        <taxon>Eukaryota</taxon>
        <taxon>Metazoa</taxon>
        <taxon>Chordata</taxon>
        <taxon>Craniata</taxon>
        <taxon>Vertebrata</taxon>
        <taxon>Euteleostomi</taxon>
        <taxon>Mammalia</taxon>
        <taxon>Eutheria</taxon>
        <taxon>Laurasiatheria</taxon>
        <taxon>Perissodactyla</taxon>
        <taxon>Rhinocerotidae</taxon>
        <taxon>Ceratotherium</taxon>
    </lineage>
</organism>
<keyword evidence="2" id="KW-0677">Repeat</keyword>
<dbReference type="Proteomes" id="UP000694910">
    <property type="component" value="Unplaced"/>
</dbReference>
<evidence type="ECO:0000259" key="7">
    <source>
        <dbReference type="PROSITE" id="PS50923"/>
    </source>
</evidence>
<evidence type="ECO:0000313" key="8">
    <source>
        <dbReference type="Proteomes" id="UP000694910"/>
    </source>
</evidence>
<protein>
    <submittedName>
        <fullName evidence="9">Complement receptor type 1-like</fullName>
    </submittedName>
</protein>
<dbReference type="PROSITE" id="PS50923">
    <property type="entry name" value="SUSHI"/>
    <property type="match status" value="1"/>
</dbReference>
<name>A0ABM1CGW8_CERSS</name>
<dbReference type="CDD" id="cd00033">
    <property type="entry name" value="CCP"/>
    <property type="match status" value="2"/>
</dbReference>
<feature type="domain" description="Sushi" evidence="7">
    <location>
        <begin position="40"/>
        <end position="100"/>
    </location>
</feature>
<dbReference type="GeneID" id="106800997"/>
<accession>A0ABM1CGW8</accession>
<keyword evidence="6" id="KW-1133">Transmembrane helix</keyword>
<dbReference type="InterPro" id="IPR000436">
    <property type="entry name" value="Sushi_SCR_CCP_dom"/>
</dbReference>
<feature type="disulfide bond" evidence="5">
    <location>
        <begin position="42"/>
        <end position="85"/>
    </location>
</feature>
<keyword evidence="6" id="KW-0812">Transmembrane</keyword>
<dbReference type="SUPFAM" id="SSF57535">
    <property type="entry name" value="Complement control module/SCR domain"/>
    <property type="match status" value="2"/>
</dbReference>
<keyword evidence="4" id="KW-0325">Glycoprotein</keyword>
<dbReference type="SMART" id="SM00032">
    <property type="entry name" value="CCP"/>
    <property type="match status" value="1"/>
</dbReference>
<keyword evidence="6" id="KW-0472">Membrane</keyword>
<keyword evidence="3 5" id="KW-1015">Disulfide bond</keyword>
<keyword evidence="1 5" id="KW-0768">Sushi</keyword>
<evidence type="ECO:0000256" key="6">
    <source>
        <dbReference type="SAM" id="Phobius"/>
    </source>
</evidence>
<evidence type="ECO:0000256" key="5">
    <source>
        <dbReference type="PROSITE-ProRule" id="PRU00302"/>
    </source>
</evidence>
<evidence type="ECO:0000256" key="2">
    <source>
        <dbReference type="ARBA" id="ARBA00022737"/>
    </source>
</evidence>
<evidence type="ECO:0000256" key="4">
    <source>
        <dbReference type="ARBA" id="ARBA00023180"/>
    </source>
</evidence>